<dbReference type="Proteomes" id="UP000235672">
    <property type="component" value="Unassembled WGS sequence"/>
</dbReference>
<reference evidence="2 3" key="1">
    <citation type="submission" date="2016-05" db="EMBL/GenBank/DDBJ databases">
        <title>A degradative enzymes factory behind the ericoid mycorrhizal symbiosis.</title>
        <authorList>
            <consortium name="DOE Joint Genome Institute"/>
            <person name="Martino E."/>
            <person name="Morin E."/>
            <person name="Grelet G."/>
            <person name="Kuo A."/>
            <person name="Kohler A."/>
            <person name="Daghino S."/>
            <person name="Barry K."/>
            <person name="Choi C."/>
            <person name="Cichocki N."/>
            <person name="Clum A."/>
            <person name="Copeland A."/>
            <person name="Hainaut M."/>
            <person name="Haridas S."/>
            <person name="Labutti K."/>
            <person name="Lindquist E."/>
            <person name="Lipzen A."/>
            <person name="Khouja H.-R."/>
            <person name="Murat C."/>
            <person name="Ohm R."/>
            <person name="Olson A."/>
            <person name="Spatafora J."/>
            <person name="Veneault-Fourrey C."/>
            <person name="Henrissat B."/>
            <person name="Grigoriev I."/>
            <person name="Martin F."/>
            <person name="Perotto S."/>
        </authorList>
    </citation>
    <scope>NUCLEOTIDE SEQUENCE [LARGE SCALE GENOMIC DNA]</scope>
    <source>
        <strain evidence="2 3">UAMH 7357</strain>
    </source>
</reference>
<feature type="non-terminal residue" evidence="2">
    <location>
        <position position="1"/>
    </location>
</feature>
<dbReference type="STRING" id="1745343.A0A2J6PEG0"/>
<name>A0A2J6PEG0_9HELO</name>
<dbReference type="PANTHER" id="PTHR24148">
    <property type="entry name" value="ANKYRIN REPEAT DOMAIN-CONTAINING PROTEIN 39 HOMOLOG-RELATED"/>
    <property type="match status" value="1"/>
</dbReference>
<accession>A0A2J6PEG0</accession>
<dbReference type="InterPro" id="IPR010730">
    <property type="entry name" value="HET"/>
</dbReference>
<proteinExistence type="predicted"/>
<dbReference type="Pfam" id="PF06985">
    <property type="entry name" value="HET"/>
    <property type="match status" value="1"/>
</dbReference>
<evidence type="ECO:0000259" key="1">
    <source>
        <dbReference type="Pfam" id="PF06985"/>
    </source>
</evidence>
<keyword evidence="3" id="KW-1185">Reference proteome</keyword>
<organism evidence="2 3">
    <name type="scientific">Hyaloscypha hepaticicola</name>
    <dbReference type="NCBI Taxonomy" id="2082293"/>
    <lineage>
        <taxon>Eukaryota</taxon>
        <taxon>Fungi</taxon>
        <taxon>Dikarya</taxon>
        <taxon>Ascomycota</taxon>
        <taxon>Pezizomycotina</taxon>
        <taxon>Leotiomycetes</taxon>
        <taxon>Helotiales</taxon>
        <taxon>Hyaloscyphaceae</taxon>
        <taxon>Hyaloscypha</taxon>
    </lineage>
</organism>
<dbReference type="PANTHER" id="PTHR24148:SF64">
    <property type="entry name" value="HETEROKARYON INCOMPATIBILITY DOMAIN-CONTAINING PROTEIN"/>
    <property type="match status" value="1"/>
</dbReference>
<dbReference type="OrthoDB" id="3477286at2759"/>
<dbReference type="EMBL" id="KZ613552">
    <property type="protein sequence ID" value="PMD12373.1"/>
    <property type="molecule type" value="Genomic_DNA"/>
</dbReference>
<dbReference type="AlphaFoldDB" id="A0A2J6PEG0"/>
<sequence>YAYKNINCENEIRVLKVFPGKPGSETKILCCLIPCPLVNQGIPQTSQRGSLIRYESLSYCWGEEELENEVYMFETEEAYKEWRKTDKKGVLLKPFVGHMLIRNNLRDALEQLRSPTDTITLWADALCINQNNVKERKAQVARMHNVYTQADKVHIWLGKGDPTENQKTFEFLQKILNLQKLEALVQRLETKGENGNDETWKEDKKDCKRTIDLMRAKWFSRRWVIQELALATKPHVRRGSQEISWRDFADAIALFMTKYDTIRRAPGPGPKNYVTALSSDEHHIISLDARGLGANTLVTATSNLFRKSNEGKILQRLLSLELLVSSMLLAFEAADPKETIFAVLQIAKDLPENNQQVPSIQSKNSTLIQYLVPLLSIYLTRFTTGSSHSQKGLDKRIEANYRKCLRDICADFIEYCIELSNSLDILCRHWAPLHKQSPHTEMVAMPSWIVPITGDAFGGPQQSQKGRVNGDSFVGGSERIGPYTASGKIPPSITFGKNNTAEEIPLEVDQKPGLYTKLSPGQKKELPPRFNGTLRVKGFQLGTINQTAPIAGGVISRPALELCGWKKGGGKRGVVLFWGQNLTA</sequence>
<dbReference type="InterPro" id="IPR052895">
    <property type="entry name" value="HetReg/Transcr_Mod"/>
</dbReference>
<evidence type="ECO:0000313" key="2">
    <source>
        <dbReference type="EMBL" id="PMD12373.1"/>
    </source>
</evidence>
<protein>
    <submittedName>
        <fullName evidence="2">HET-domain-containing protein</fullName>
    </submittedName>
</protein>
<gene>
    <name evidence="2" type="ORF">NA56DRAFT_587301</name>
</gene>
<feature type="domain" description="Heterokaryon incompatibility" evidence="1">
    <location>
        <begin position="54"/>
        <end position="227"/>
    </location>
</feature>
<evidence type="ECO:0000313" key="3">
    <source>
        <dbReference type="Proteomes" id="UP000235672"/>
    </source>
</evidence>